<comment type="caution">
    <text evidence="2">Lacks conserved residue(s) required for the propagation of feature annotation.</text>
</comment>
<evidence type="ECO:0000313" key="5">
    <source>
        <dbReference type="EMBL" id="KAF2896996.1"/>
    </source>
</evidence>
<evidence type="ECO:0000313" key="6">
    <source>
        <dbReference type="Proteomes" id="UP000801492"/>
    </source>
</evidence>
<dbReference type="InterPro" id="IPR000859">
    <property type="entry name" value="CUB_dom"/>
</dbReference>
<keyword evidence="3" id="KW-0472">Membrane</keyword>
<dbReference type="Pfam" id="PF26080">
    <property type="entry name" value="CUB_animal"/>
    <property type="match status" value="1"/>
</dbReference>
<feature type="transmembrane region" description="Helical" evidence="3">
    <location>
        <begin position="78"/>
        <end position="107"/>
    </location>
</feature>
<protein>
    <recommendedName>
        <fullName evidence="4">CUB domain-containing protein</fullName>
    </recommendedName>
</protein>
<dbReference type="AlphaFoldDB" id="A0A8K0D4D2"/>
<sequence>MLNTYDIWGDYKNKEFGNDLFNKDYFKSTSELEKYPRVLNFFPVPFEEECLSDDNRRKGVCMNAYECRIQSGSSHGQCALGFGVCCILLTLLSMLFTSILIVIYLLVTTTCDKEVFNNITYFVNPDFPDLSTGMSNCSVTIQKIDPDIAQLRLDFVHFNLGQPNRRTGICDDDAFMLSGGTAKELKLCGVNSGQHAYYDVDNVNDTVTITMNLGSRVLSRLWEVRITQIPFTQRAPSGCLQYHTGTKGVLQTMNFAENGRHLANQEYNICMRQETGMCSIAYEPCHENSFRIGPDTNGVTSTVKVGSGDGSARNMVVCTDKILMPCDSEDLIM</sequence>
<organism evidence="5 6">
    <name type="scientific">Ignelater luminosus</name>
    <name type="common">Cucubano</name>
    <name type="synonym">Pyrophorus luminosus</name>
    <dbReference type="NCBI Taxonomy" id="2038154"/>
    <lineage>
        <taxon>Eukaryota</taxon>
        <taxon>Metazoa</taxon>
        <taxon>Ecdysozoa</taxon>
        <taxon>Arthropoda</taxon>
        <taxon>Hexapoda</taxon>
        <taxon>Insecta</taxon>
        <taxon>Pterygota</taxon>
        <taxon>Neoptera</taxon>
        <taxon>Endopterygota</taxon>
        <taxon>Coleoptera</taxon>
        <taxon>Polyphaga</taxon>
        <taxon>Elateriformia</taxon>
        <taxon>Elateroidea</taxon>
        <taxon>Elateridae</taxon>
        <taxon>Agrypninae</taxon>
        <taxon>Pyrophorini</taxon>
        <taxon>Ignelater</taxon>
    </lineage>
</organism>
<evidence type="ECO:0000256" key="1">
    <source>
        <dbReference type="ARBA" id="ARBA00023157"/>
    </source>
</evidence>
<comment type="caution">
    <text evidence="5">The sequence shown here is derived from an EMBL/GenBank/DDBJ whole genome shotgun (WGS) entry which is preliminary data.</text>
</comment>
<dbReference type="EMBL" id="VTPC01004569">
    <property type="protein sequence ID" value="KAF2896996.1"/>
    <property type="molecule type" value="Genomic_DNA"/>
</dbReference>
<dbReference type="InterPro" id="IPR058698">
    <property type="entry name" value="CUB_metazoa"/>
</dbReference>
<reference evidence="5" key="1">
    <citation type="submission" date="2019-08" db="EMBL/GenBank/DDBJ databases">
        <title>The genome of the North American firefly Photinus pyralis.</title>
        <authorList>
            <consortium name="Photinus pyralis genome working group"/>
            <person name="Fallon T.R."/>
            <person name="Sander Lower S.E."/>
            <person name="Weng J.-K."/>
        </authorList>
    </citation>
    <scope>NUCLEOTIDE SEQUENCE</scope>
    <source>
        <strain evidence="5">TRF0915ILg1</strain>
        <tissue evidence="5">Whole body</tissue>
    </source>
</reference>
<dbReference type="OrthoDB" id="6344756at2759"/>
<dbReference type="InterPro" id="IPR035914">
    <property type="entry name" value="Sperma_CUB_dom_sf"/>
</dbReference>
<proteinExistence type="predicted"/>
<feature type="non-terminal residue" evidence="5">
    <location>
        <position position="1"/>
    </location>
</feature>
<feature type="domain" description="CUB" evidence="4">
    <location>
        <begin position="111"/>
        <end position="229"/>
    </location>
</feature>
<keyword evidence="6" id="KW-1185">Reference proteome</keyword>
<evidence type="ECO:0000259" key="4">
    <source>
        <dbReference type="PROSITE" id="PS01180"/>
    </source>
</evidence>
<dbReference type="PROSITE" id="PS01180">
    <property type="entry name" value="CUB"/>
    <property type="match status" value="1"/>
</dbReference>
<evidence type="ECO:0000256" key="3">
    <source>
        <dbReference type="SAM" id="Phobius"/>
    </source>
</evidence>
<name>A0A8K0D4D2_IGNLU</name>
<dbReference type="SUPFAM" id="SSF49854">
    <property type="entry name" value="Spermadhesin, CUB domain"/>
    <property type="match status" value="1"/>
</dbReference>
<dbReference type="PANTHER" id="PTHR33236">
    <property type="entry name" value="INTRAFLAGELLAR TRANSPORT PROTEIN 122 FAMILY PROTEIN-RELATED"/>
    <property type="match status" value="1"/>
</dbReference>
<keyword evidence="1" id="KW-1015">Disulfide bond</keyword>
<accession>A0A8K0D4D2</accession>
<dbReference type="PANTHER" id="PTHR33236:SF4">
    <property type="entry name" value="CUB DOMAIN-CONTAINING PROTEIN"/>
    <property type="match status" value="1"/>
</dbReference>
<keyword evidence="3" id="KW-1133">Transmembrane helix</keyword>
<dbReference type="Gene3D" id="2.60.120.290">
    <property type="entry name" value="Spermadhesin, CUB domain"/>
    <property type="match status" value="1"/>
</dbReference>
<keyword evidence="3" id="KW-0812">Transmembrane</keyword>
<dbReference type="Proteomes" id="UP000801492">
    <property type="component" value="Unassembled WGS sequence"/>
</dbReference>
<gene>
    <name evidence="5" type="ORF">ILUMI_09179</name>
</gene>
<evidence type="ECO:0000256" key="2">
    <source>
        <dbReference type="PROSITE-ProRule" id="PRU00059"/>
    </source>
</evidence>